<evidence type="ECO:0000313" key="2">
    <source>
        <dbReference type="EMBL" id="RDY28060.1"/>
    </source>
</evidence>
<dbReference type="Proteomes" id="UP000215694">
    <property type="component" value="Unassembled WGS sequence"/>
</dbReference>
<sequence>MDKKNKCECNNQWAGANTTLTSKAGAKQKDENNNQWTSTSKKSPEMYATNCHPEKHNNNK</sequence>
<gene>
    <name evidence="2" type="ORF">CHL78_007090</name>
</gene>
<keyword evidence="3" id="KW-1185">Reference proteome</keyword>
<accession>A0A371J5J7</accession>
<organism evidence="2 3">
    <name type="scientific">Romboutsia weinsteinii</name>
    <dbReference type="NCBI Taxonomy" id="2020949"/>
    <lineage>
        <taxon>Bacteria</taxon>
        <taxon>Bacillati</taxon>
        <taxon>Bacillota</taxon>
        <taxon>Clostridia</taxon>
        <taxon>Peptostreptococcales</taxon>
        <taxon>Peptostreptococcaceae</taxon>
        <taxon>Romboutsia</taxon>
    </lineage>
</organism>
<name>A0A371J5J7_9FIRM</name>
<dbReference type="EMBL" id="NOJY02000009">
    <property type="protein sequence ID" value="RDY28060.1"/>
    <property type="molecule type" value="Genomic_DNA"/>
</dbReference>
<dbReference type="AlphaFoldDB" id="A0A371J5J7"/>
<reference evidence="2 3" key="1">
    <citation type="journal article" date="2017" name="Genome Announc.">
        <title>Draft Genome Sequence of Romboutsia weinsteinii sp. nov. Strain CCRI-19649(T) Isolated from Surface Water.</title>
        <authorList>
            <person name="Maheux A.F."/>
            <person name="Boudreau D.K."/>
            <person name="Berube E."/>
            <person name="Boissinot M."/>
            <person name="Cantin P."/>
            <person name="Raymond F."/>
            <person name="Corbeil J."/>
            <person name="Omar R.F."/>
            <person name="Bergeron M.G."/>
        </authorList>
    </citation>
    <scope>NUCLEOTIDE SEQUENCE [LARGE SCALE GENOMIC DNA]</scope>
    <source>
        <strain evidence="2 3">CCRI-19649</strain>
    </source>
</reference>
<comment type="caution">
    <text evidence="2">The sequence shown here is derived from an EMBL/GenBank/DDBJ whole genome shotgun (WGS) entry which is preliminary data.</text>
</comment>
<proteinExistence type="predicted"/>
<feature type="region of interest" description="Disordered" evidence="1">
    <location>
        <begin position="20"/>
        <end position="60"/>
    </location>
</feature>
<protein>
    <submittedName>
        <fullName evidence="2">Uncharacterized protein</fullName>
    </submittedName>
</protein>
<evidence type="ECO:0000256" key="1">
    <source>
        <dbReference type="SAM" id="MobiDB-lite"/>
    </source>
</evidence>
<dbReference type="RefSeq" id="WP_094366069.1">
    <property type="nucleotide sequence ID" value="NZ_NOJY02000009.1"/>
</dbReference>
<evidence type="ECO:0000313" key="3">
    <source>
        <dbReference type="Proteomes" id="UP000215694"/>
    </source>
</evidence>
<dbReference type="OrthoDB" id="1755393at2"/>